<dbReference type="SMART" id="SM01296">
    <property type="entry name" value="N2227"/>
    <property type="match status" value="1"/>
</dbReference>
<gene>
    <name evidence="1" type="ORF">M408DRAFT_63746</name>
</gene>
<dbReference type="GO" id="GO:0008757">
    <property type="term" value="F:S-adenosylmethionine-dependent methyltransferase activity"/>
    <property type="evidence" value="ECO:0007669"/>
    <property type="project" value="InterPro"/>
</dbReference>
<dbReference type="EMBL" id="KN824281">
    <property type="protein sequence ID" value="KIM31967.1"/>
    <property type="molecule type" value="Genomic_DNA"/>
</dbReference>
<evidence type="ECO:0000313" key="2">
    <source>
        <dbReference type="Proteomes" id="UP000054097"/>
    </source>
</evidence>
<protein>
    <submittedName>
        <fullName evidence="1">Uncharacterized protein</fullName>
    </submittedName>
</protein>
<accession>A0A0C2XSS0</accession>
<name>A0A0C2XSS0_SERVB</name>
<dbReference type="Pfam" id="PF07942">
    <property type="entry name" value="CARME"/>
    <property type="match status" value="1"/>
</dbReference>
<evidence type="ECO:0000313" key="1">
    <source>
        <dbReference type="EMBL" id="KIM31967.1"/>
    </source>
</evidence>
<dbReference type="PANTHER" id="PTHR12303:SF13">
    <property type="match status" value="1"/>
</dbReference>
<dbReference type="Proteomes" id="UP000054097">
    <property type="component" value="Unassembled WGS sequence"/>
</dbReference>
<reference evidence="2" key="2">
    <citation type="submission" date="2015-01" db="EMBL/GenBank/DDBJ databases">
        <title>Evolutionary Origins and Diversification of the Mycorrhizal Mutualists.</title>
        <authorList>
            <consortium name="DOE Joint Genome Institute"/>
            <consortium name="Mycorrhizal Genomics Consortium"/>
            <person name="Kohler A."/>
            <person name="Kuo A."/>
            <person name="Nagy L.G."/>
            <person name="Floudas D."/>
            <person name="Copeland A."/>
            <person name="Barry K.W."/>
            <person name="Cichocki N."/>
            <person name="Veneault-Fourrey C."/>
            <person name="LaButti K."/>
            <person name="Lindquist E.A."/>
            <person name="Lipzen A."/>
            <person name="Lundell T."/>
            <person name="Morin E."/>
            <person name="Murat C."/>
            <person name="Riley R."/>
            <person name="Ohm R."/>
            <person name="Sun H."/>
            <person name="Tunlid A."/>
            <person name="Henrissat B."/>
            <person name="Grigoriev I.V."/>
            <person name="Hibbett D.S."/>
            <person name="Martin F."/>
        </authorList>
    </citation>
    <scope>NUCLEOTIDE SEQUENCE [LARGE SCALE GENOMIC DNA]</scope>
    <source>
        <strain evidence="2">MAFF 305830</strain>
    </source>
</reference>
<dbReference type="PANTHER" id="PTHR12303">
    <property type="entry name" value="CARNOSINE N-METHYLTRANSFERASE"/>
    <property type="match status" value="1"/>
</dbReference>
<dbReference type="InterPro" id="IPR012901">
    <property type="entry name" value="CARME"/>
</dbReference>
<dbReference type="AlphaFoldDB" id="A0A0C2XSS0"/>
<dbReference type="STRING" id="933852.A0A0C2XSS0"/>
<proteinExistence type="predicted"/>
<dbReference type="HOGENOM" id="CLU_030612_2_1_1"/>
<dbReference type="InterPro" id="IPR029063">
    <property type="entry name" value="SAM-dependent_MTases_sf"/>
</dbReference>
<dbReference type="Gene3D" id="3.40.50.150">
    <property type="entry name" value="Vaccinia Virus protein VP39"/>
    <property type="match status" value="1"/>
</dbReference>
<dbReference type="SUPFAM" id="SSF53335">
    <property type="entry name" value="S-adenosyl-L-methionine-dependent methyltransferases"/>
    <property type="match status" value="1"/>
</dbReference>
<dbReference type="OrthoDB" id="978at2759"/>
<organism evidence="1 2">
    <name type="scientific">Serendipita vermifera MAFF 305830</name>
    <dbReference type="NCBI Taxonomy" id="933852"/>
    <lineage>
        <taxon>Eukaryota</taxon>
        <taxon>Fungi</taxon>
        <taxon>Dikarya</taxon>
        <taxon>Basidiomycota</taxon>
        <taxon>Agaricomycotina</taxon>
        <taxon>Agaricomycetes</taxon>
        <taxon>Sebacinales</taxon>
        <taxon>Serendipitaceae</taxon>
        <taxon>Serendipita</taxon>
    </lineage>
</organism>
<keyword evidence="2" id="KW-1185">Reference proteome</keyword>
<sequence>MYLLEASLAALSLLAGAWVFRASIWSQLSSFLLQKRAASAPIYGTTASSSSFSLPSAFESFHAYPATATSEVNGYRSKLNTLRGAHRRLAFEVGYPSKIENFRRATLANASLTRSICRTAKSEFPELYNVPITGKHDVGRVRESLKHLVRDWSAGGAHERQVIFAPILEELGKIPKEKRATHKVLVPGSGLGRLAWEIASMGFDTTSCELSYYMNLSLRFLLSPETTTVDQHEVHPYAHWWSHQRSADNTFRGIAVPDVVPRRLQNWTILEEDFLSLVRPRTSSSGQSSTGYDTIVTLYFIDTASNIISYLTHIHHLLKAGGTWINLGPLLYSSATIELSLEEVFKLAKAIGFDVDKASAQQIPSEYTADTSAMMKWVYLAQFWVARKPTIDLESEGLIL</sequence>
<reference evidence="1 2" key="1">
    <citation type="submission" date="2014-04" db="EMBL/GenBank/DDBJ databases">
        <authorList>
            <consortium name="DOE Joint Genome Institute"/>
            <person name="Kuo A."/>
            <person name="Zuccaro A."/>
            <person name="Kohler A."/>
            <person name="Nagy L.G."/>
            <person name="Floudas D."/>
            <person name="Copeland A."/>
            <person name="Barry K.W."/>
            <person name="Cichocki N."/>
            <person name="Veneault-Fourrey C."/>
            <person name="LaButti K."/>
            <person name="Lindquist E.A."/>
            <person name="Lipzen A."/>
            <person name="Lundell T."/>
            <person name="Morin E."/>
            <person name="Murat C."/>
            <person name="Sun H."/>
            <person name="Tunlid A."/>
            <person name="Henrissat B."/>
            <person name="Grigoriev I.V."/>
            <person name="Hibbett D.S."/>
            <person name="Martin F."/>
            <person name="Nordberg H.P."/>
            <person name="Cantor M.N."/>
            <person name="Hua S.X."/>
        </authorList>
    </citation>
    <scope>NUCLEOTIDE SEQUENCE [LARGE SCALE GENOMIC DNA]</scope>
    <source>
        <strain evidence="1 2">MAFF 305830</strain>
    </source>
</reference>